<dbReference type="Pfam" id="PF12146">
    <property type="entry name" value="Hydrolase_4"/>
    <property type="match status" value="1"/>
</dbReference>
<dbReference type="EMBL" id="LRDB01000052">
    <property type="protein sequence ID" value="KYG71960.1"/>
    <property type="molecule type" value="Genomic_DNA"/>
</dbReference>
<reference evidence="2 3" key="1">
    <citation type="submission" date="2016-01" db="EMBL/GenBank/DDBJ databases">
        <title>Genome sequencing of Roseivirga echinicomitans KMM 6058.</title>
        <authorList>
            <person name="Selvaratnam C."/>
            <person name="Thevarajoo S."/>
            <person name="Goh K.M."/>
            <person name="Ee R."/>
            <person name="Chan K.-G."/>
            <person name="Chong C.S."/>
        </authorList>
    </citation>
    <scope>NUCLEOTIDE SEQUENCE [LARGE SCALE GENOMIC DNA]</scope>
    <source>
        <strain evidence="2 3">KMM 6058</strain>
    </source>
</reference>
<gene>
    <name evidence="2" type="ORF">AWN68_12330</name>
</gene>
<feature type="domain" description="Serine aminopeptidase S33" evidence="1">
    <location>
        <begin position="23"/>
        <end position="238"/>
    </location>
</feature>
<keyword evidence="3" id="KW-1185">Reference proteome</keyword>
<evidence type="ECO:0000313" key="3">
    <source>
        <dbReference type="Proteomes" id="UP000075615"/>
    </source>
</evidence>
<dbReference type="PANTHER" id="PTHR42886">
    <property type="entry name" value="RE40534P-RELATED"/>
    <property type="match status" value="1"/>
</dbReference>
<organism evidence="2 3">
    <name type="scientific">Roseivirga echinicomitans</name>
    <dbReference type="NCBI Taxonomy" id="296218"/>
    <lineage>
        <taxon>Bacteria</taxon>
        <taxon>Pseudomonadati</taxon>
        <taxon>Bacteroidota</taxon>
        <taxon>Cytophagia</taxon>
        <taxon>Cytophagales</taxon>
        <taxon>Roseivirgaceae</taxon>
        <taxon>Roseivirga</taxon>
    </lineage>
</organism>
<comment type="caution">
    <text evidence="2">The sequence shown here is derived from an EMBL/GenBank/DDBJ whole genome shotgun (WGS) entry which is preliminary data.</text>
</comment>
<dbReference type="Gene3D" id="3.40.50.1820">
    <property type="entry name" value="alpha/beta hydrolase"/>
    <property type="match status" value="1"/>
</dbReference>
<dbReference type="RefSeq" id="WP_068419199.1">
    <property type="nucleotide sequence ID" value="NZ_LRDB01000052.1"/>
</dbReference>
<dbReference type="STRING" id="296218.AWN68_12330"/>
<name>A0A150WZP1_9BACT</name>
<proteinExistence type="predicted"/>
<evidence type="ECO:0000259" key="1">
    <source>
        <dbReference type="Pfam" id="PF12146"/>
    </source>
</evidence>
<dbReference type="InterPro" id="IPR022742">
    <property type="entry name" value="Hydrolase_4"/>
</dbReference>
<evidence type="ECO:0000313" key="2">
    <source>
        <dbReference type="EMBL" id="KYG71960.1"/>
    </source>
</evidence>
<protein>
    <recommendedName>
        <fullName evidence="1">Serine aminopeptidase S33 domain-containing protein</fullName>
    </recommendedName>
</protein>
<sequence>MNKLITKDNHQISFLENEISDNETVLIMAHGITVNKDENGFFVELEKKYNAEDFSTIRFDFRGHGDSPIKDIDCTITGMIEDLYTVINYAKNKYKKVNLLATSFGCSISLLLLKHFKKNKLNKIVFVNPVISYKTTFTDTDLPWGNSFFPQKGIESAIDSAPILIGRRKFKTGSKMISELFYYEPEKVKIKEIPLSLHHGTNDTMVSYKSCSDYYESCKSGKIQMTAYNASHGITEEREKLYINIDKFLIDA</sequence>
<dbReference type="SUPFAM" id="SSF53474">
    <property type="entry name" value="alpha/beta-Hydrolases"/>
    <property type="match status" value="1"/>
</dbReference>
<dbReference type="OrthoDB" id="9777090at2"/>
<dbReference type="PANTHER" id="PTHR42886:SF53">
    <property type="entry name" value="ALPHA_BETA-HYDROLASES SUPERFAMILY PROTEIN"/>
    <property type="match status" value="1"/>
</dbReference>
<dbReference type="Proteomes" id="UP000075615">
    <property type="component" value="Unassembled WGS sequence"/>
</dbReference>
<dbReference type="AlphaFoldDB" id="A0A150WZP1"/>
<accession>A0A150WZP1</accession>
<dbReference type="InterPro" id="IPR029058">
    <property type="entry name" value="AB_hydrolase_fold"/>
</dbReference>